<name>A0ABY2KS80_9RHOB</name>
<reference evidence="6 7" key="1">
    <citation type="submission" date="2018-11" db="EMBL/GenBank/DDBJ databases">
        <title>Tabrizicola sp. isolated from sediment of alpine lake.</title>
        <authorList>
            <person name="Liu Z."/>
        </authorList>
    </citation>
    <scope>NUCLEOTIDE SEQUENCE [LARGE SCALE GENOMIC DNA]</scope>
    <source>
        <strain evidence="6 7">DRYC-M-16</strain>
    </source>
</reference>
<proteinExistence type="inferred from homology"/>
<evidence type="ECO:0000256" key="3">
    <source>
        <dbReference type="ARBA" id="ARBA00022679"/>
    </source>
</evidence>
<keyword evidence="2" id="KW-0328">Glycosyltransferase</keyword>
<dbReference type="PANTHER" id="PTHR43179">
    <property type="entry name" value="RHAMNOSYLTRANSFERASE WBBL"/>
    <property type="match status" value="1"/>
</dbReference>
<keyword evidence="4" id="KW-0472">Membrane</keyword>
<gene>
    <name evidence="6" type="ORF">EEB11_04920</name>
</gene>
<evidence type="ECO:0000313" key="7">
    <source>
        <dbReference type="Proteomes" id="UP000297741"/>
    </source>
</evidence>
<evidence type="ECO:0000256" key="4">
    <source>
        <dbReference type="SAM" id="Phobius"/>
    </source>
</evidence>
<dbReference type="PANTHER" id="PTHR43179:SF12">
    <property type="entry name" value="GALACTOFURANOSYLTRANSFERASE GLFT2"/>
    <property type="match status" value="1"/>
</dbReference>
<keyword evidence="7" id="KW-1185">Reference proteome</keyword>
<dbReference type="RefSeq" id="WP_135429318.1">
    <property type="nucleotide sequence ID" value="NZ_RPEM01000003.1"/>
</dbReference>
<keyword evidence="3" id="KW-0808">Transferase</keyword>
<dbReference type="Gene3D" id="3.90.550.10">
    <property type="entry name" value="Spore Coat Polysaccharide Biosynthesis Protein SpsA, Chain A"/>
    <property type="match status" value="1"/>
</dbReference>
<evidence type="ECO:0000313" key="6">
    <source>
        <dbReference type="EMBL" id="TGD44059.1"/>
    </source>
</evidence>
<comment type="similarity">
    <text evidence="1">Belongs to the glycosyltransferase 2 family.</text>
</comment>
<dbReference type="InterPro" id="IPR029044">
    <property type="entry name" value="Nucleotide-diphossugar_trans"/>
</dbReference>
<feature type="domain" description="Glycosyltransferase 2-like" evidence="5">
    <location>
        <begin position="10"/>
        <end position="129"/>
    </location>
</feature>
<evidence type="ECO:0000256" key="2">
    <source>
        <dbReference type="ARBA" id="ARBA00022676"/>
    </source>
</evidence>
<feature type="transmembrane region" description="Helical" evidence="4">
    <location>
        <begin position="260"/>
        <end position="279"/>
    </location>
</feature>
<organism evidence="6 7">
    <name type="scientific">Pseudotabrizicola sediminis</name>
    <dbReference type="NCBI Taxonomy" id="2486418"/>
    <lineage>
        <taxon>Bacteria</taxon>
        <taxon>Pseudomonadati</taxon>
        <taxon>Pseudomonadota</taxon>
        <taxon>Alphaproteobacteria</taxon>
        <taxon>Rhodobacterales</taxon>
        <taxon>Paracoccaceae</taxon>
        <taxon>Pseudotabrizicola</taxon>
    </lineage>
</organism>
<keyword evidence="4" id="KW-1133">Transmembrane helix</keyword>
<dbReference type="Proteomes" id="UP000297741">
    <property type="component" value="Unassembled WGS sequence"/>
</dbReference>
<accession>A0ABY2KS80</accession>
<protein>
    <submittedName>
        <fullName evidence="6">Glycosyltransferase</fullName>
    </submittedName>
</protein>
<evidence type="ECO:0000256" key="1">
    <source>
        <dbReference type="ARBA" id="ARBA00006739"/>
    </source>
</evidence>
<dbReference type="EMBL" id="RPEM01000003">
    <property type="protein sequence ID" value="TGD44059.1"/>
    <property type="molecule type" value="Genomic_DNA"/>
</dbReference>
<dbReference type="SUPFAM" id="SSF53448">
    <property type="entry name" value="Nucleotide-diphospho-sugar transferases"/>
    <property type="match status" value="1"/>
</dbReference>
<comment type="caution">
    <text evidence="6">The sequence shown here is derived from an EMBL/GenBank/DDBJ whole genome shotgun (WGS) entry which is preliminary data.</text>
</comment>
<dbReference type="Pfam" id="PF00535">
    <property type="entry name" value="Glycos_transf_2"/>
    <property type="match status" value="1"/>
</dbReference>
<sequence length="337" mass="37496">MQEHVNIVALVVTFNRLAQLQRTVAALLACPDDLLHAVVVVDNCSTDGTAGWLAAQTDRRLRVERLPENRGGAGGFAHGIEIVRAEDDPDWIVVMDDDARPQPGALQQFHSMLQRGTFAGVEGVAAAVRHPDGQICRMNRPTVNPFWHLPVFLRTLLGGGRAAFHLDDAAFSAAKIVPIDGASFVGLFLSRQALARAGGPDARLFLYAEDAIYTMTLTRRGGRLVFAPQIRFEHDTSSLSPGGMVMPVWKVYYYHRNRLFLYRLAAGPAFWLLLPLWLFGWPRLARHYAPADRPAFRRLIWRAFRDAVLRDTSLDHAAVMRLATGEDGPRPMTRDIG</sequence>
<evidence type="ECO:0000259" key="5">
    <source>
        <dbReference type="Pfam" id="PF00535"/>
    </source>
</evidence>
<keyword evidence="4" id="KW-0812">Transmembrane</keyword>
<dbReference type="InterPro" id="IPR001173">
    <property type="entry name" value="Glyco_trans_2-like"/>
</dbReference>